<dbReference type="InterPro" id="IPR029063">
    <property type="entry name" value="SAM-dependent_MTases_sf"/>
</dbReference>
<dbReference type="FunFam" id="2.70.160.11:FF:000001">
    <property type="entry name" value="Blast:Protein arginine N-methyltransferase 1"/>
    <property type="match status" value="1"/>
</dbReference>
<keyword evidence="11" id="KW-1185">Reference proteome</keyword>
<comment type="subcellular location">
    <subcellularLocation>
        <location evidence="1">Nucleus</location>
    </subcellularLocation>
</comment>
<organism evidence="10 11">
    <name type="scientific">Symbiochloris irregularis</name>
    <dbReference type="NCBI Taxonomy" id="706552"/>
    <lineage>
        <taxon>Eukaryota</taxon>
        <taxon>Viridiplantae</taxon>
        <taxon>Chlorophyta</taxon>
        <taxon>core chlorophytes</taxon>
        <taxon>Trebouxiophyceae</taxon>
        <taxon>Trebouxiales</taxon>
        <taxon>Trebouxiaceae</taxon>
        <taxon>Symbiochloris</taxon>
    </lineage>
</organism>
<evidence type="ECO:0000256" key="6">
    <source>
        <dbReference type="PROSITE-ProRule" id="PRU01015"/>
    </source>
</evidence>
<dbReference type="InterPro" id="IPR025799">
    <property type="entry name" value="Arg_MeTrfase"/>
</dbReference>
<comment type="caution">
    <text evidence="10">The sequence shown here is derived from an EMBL/GenBank/DDBJ whole genome shotgun (WGS) entry which is preliminary data.</text>
</comment>
<evidence type="ECO:0000313" key="11">
    <source>
        <dbReference type="Proteomes" id="UP001465755"/>
    </source>
</evidence>
<dbReference type="Pfam" id="PF22528">
    <property type="entry name" value="PRMT_C"/>
    <property type="match status" value="1"/>
</dbReference>
<keyword evidence="2 6" id="KW-0489">Methyltransferase</keyword>
<dbReference type="GO" id="GO:0005634">
    <property type="term" value="C:nucleus"/>
    <property type="evidence" value="ECO:0007669"/>
    <property type="project" value="UniProtKB-SubCell"/>
</dbReference>
<evidence type="ECO:0000259" key="9">
    <source>
        <dbReference type="Pfam" id="PF22528"/>
    </source>
</evidence>
<feature type="domain" description="Protein arginine N-methyltransferase" evidence="9">
    <location>
        <begin position="169"/>
        <end position="331"/>
    </location>
</feature>
<reference evidence="10 11" key="1">
    <citation type="journal article" date="2024" name="Nat. Commun.">
        <title>Phylogenomics reveals the evolutionary origins of lichenization in chlorophyte algae.</title>
        <authorList>
            <person name="Puginier C."/>
            <person name="Libourel C."/>
            <person name="Otte J."/>
            <person name="Skaloud P."/>
            <person name="Haon M."/>
            <person name="Grisel S."/>
            <person name="Petersen M."/>
            <person name="Berrin J.G."/>
            <person name="Delaux P.M."/>
            <person name="Dal Grande F."/>
            <person name="Keller J."/>
        </authorList>
    </citation>
    <scope>NUCLEOTIDE SEQUENCE [LARGE SCALE GENOMIC DNA]</scope>
    <source>
        <strain evidence="10 11">SAG 2036</strain>
    </source>
</reference>
<feature type="domain" description="Methyltransferase" evidence="8">
    <location>
        <begin position="67"/>
        <end position="164"/>
    </location>
</feature>
<dbReference type="GO" id="GO:0032259">
    <property type="term" value="P:methylation"/>
    <property type="evidence" value="ECO:0007669"/>
    <property type="project" value="UniProtKB-KW"/>
</dbReference>
<dbReference type="Gene3D" id="2.70.160.11">
    <property type="entry name" value="Hnrnp arginine n-methyltransferase1"/>
    <property type="match status" value="1"/>
</dbReference>
<feature type="compositionally biased region" description="Gly residues" evidence="7">
    <location>
        <begin position="8"/>
        <end position="18"/>
    </location>
</feature>
<dbReference type="Pfam" id="PF13649">
    <property type="entry name" value="Methyltransf_25"/>
    <property type="match status" value="1"/>
</dbReference>
<evidence type="ECO:0000256" key="1">
    <source>
        <dbReference type="ARBA" id="ARBA00004123"/>
    </source>
</evidence>
<sequence>MTSLSRSGGRGNKQGGQGQPDHTAADYYFDSYAHFGIHEEMLKDTVRTRTYQQAIQQNSQLIRGKIVLDVGCGTGILSMFAAQAGAAHVYGIEMSAIADQAQEIIADNGFSNAITIIKGKVEEISLPVEKVDVIISEWMGYFLLYESMLDTVLFARDRWLAPGGALLPDKASLYLCAIEDAEYKHEKIDYWDNVYGLNFSSIRRLAMAEPLVDVVEPDQVATDACEVLTLDLNTMAKTDATFQVPFRLTARRNDYLHAIVAYFTVWFSACHKPLSIPTSPSVRRTHWKQTVLYLEDEITVCQDEQVTGQLSCTPNKSNPRDLDIAVDYECNGARGNWQRHQTFRMR</sequence>
<dbReference type="GO" id="GO:0016274">
    <property type="term" value="F:protein-arginine N-methyltransferase activity"/>
    <property type="evidence" value="ECO:0007669"/>
    <property type="project" value="InterPro"/>
</dbReference>
<evidence type="ECO:0000259" key="8">
    <source>
        <dbReference type="Pfam" id="PF13649"/>
    </source>
</evidence>
<feature type="region of interest" description="Disordered" evidence="7">
    <location>
        <begin position="1"/>
        <end position="20"/>
    </location>
</feature>
<evidence type="ECO:0000256" key="4">
    <source>
        <dbReference type="ARBA" id="ARBA00022691"/>
    </source>
</evidence>
<name>A0AAW1NSE2_9CHLO</name>
<dbReference type="GO" id="GO:0042054">
    <property type="term" value="F:histone methyltransferase activity"/>
    <property type="evidence" value="ECO:0007669"/>
    <property type="project" value="TreeGrafter"/>
</dbReference>
<dbReference type="SUPFAM" id="SSF53335">
    <property type="entry name" value="S-adenosyl-L-methionine-dependent methyltransferases"/>
    <property type="match status" value="1"/>
</dbReference>
<accession>A0AAW1NSE2</accession>
<dbReference type="InterPro" id="IPR041698">
    <property type="entry name" value="Methyltransf_25"/>
</dbReference>
<dbReference type="PROSITE" id="PS51678">
    <property type="entry name" value="SAM_MT_PRMT"/>
    <property type="match status" value="1"/>
</dbReference>
<dbReference type="PANTHER" id="PTHR11006:SF53">
    <property type="entry name" value="PROTEIN ARGININE N-METHYLTRANSFERASE 3"/>
    <property type="match status" value="1"/>
</dbReference>
<evidence type="ECO:0000256" key="7">
    <source>
        <dbReference type="SAM" id="MobiDB-lite"/>
    </source>
</evidence>
<evidence type="ECO:0000256" key="3">
    <source>
        <dbReference type="ARBA" id="ARBA00022679"/>
    </source>
</evidence>
<keyword evidence="4 6" id="KW-0949">S-adenosyl-L-methionine</keyword>
<dbReference type="Gene3D" id="3.40.50.150">
    <property type="entry name" value="Vaccinia Virus protein VP39"/>
    <property type="match status" value="1"/>
</dbReference>
<evidence type="ECO:0000313" key="10">
    <source>
        <dbReference type="EMBL" id="KAK9792985.1"/>
    </source>
</evidence>
<proteinExistence type="predicted"/>
<dbReference type="Proteomes" id="UP001465755">
    <property type="component" value="Unassembled WGS sequence"/>
</dbReference>
<dbReference type="EMBL" id="JALJOQ010000156">
    <property type="protein sequence ID" value="KAK9792985.1"/>
    <property type="molecule type" value="Genomic_DNA"/>
</dbReference>
<gene>
    <name evidence="10" type="ORF">WJX73_008363</name>
</gene>
<evidence type="ECO:0000256" key="2">
    <source>
        <dbReference type="ARBA" id="ARBA00022603"/>
    </source>
</evidence>
<dbReference type="FunFam" id="3.40.50.150:FF:000116">
    <property type="entry name" value="probable protein arginine N-methyltransferase 1"/>
    <property type="match status" value="1"/>
</dbReference>
<dbReference type="AlphaFoldDB" id="A0AAW1NSE2"/>
<dbReference type="PANTHER" id="PTHR11006">
    <property type="entry name" value="PROTEIN ARGININE N-METHYLTRANSFERASE"/>
    <property type="match status" value="1"/>
</dbReference>
<dbReference type="CDD" id="cd02440">
    <property type="entry name" value="AdoMet_MTases"/>
    <property type="match status" value="1"/>
</dbReference>
<dbReference type="InterPro" id="IPR055135">
    <property type="entry name" value="PRMT_dom"/>
</dbReference>
<keyword evidence="5" id="KW-0539">Nucleus</keyword>
<evidence type="ECO:0000256" key="5">
    <source>
        <dbReference type="ARBA" id="ARBA00023242"/>
    </source>
</evidence>
<evidence type="ECO:0008006" key="12">
    <source>
        <dbReference type="Google" id="ProtNLM"/>
    </source>
</evidence>
<protein>
    <recommendedName>
        <fullName evidence="12">Methyltransferase domain-containing protein</fullName>
    </recommendedName>
</protein>
<keyword evidence="3 6" id="KW-0808">Transferase</keyword>